<evidence type="ECO:0000256" key="8">
    <source>
        <dbReference type="ARBA" id="ARBA00022989"/>
    </source>
</evidence>
<keyword evidence="5 12" id="KW-0812">Transmembrane</keyword>
<sequence>MPGLAGALVDYWYDFSYFIKNLSKDDIIAICSEYYESVYNFCADMNYEIANDFLFMTKHFPIFMIPQIIYTCILVKRMKIGWTWWKNFLTSFFVIFSGRNLYALFVGRQLPLLESPAYTFTFLLCWLLINVGPYDIFYNIFNLGIFHIIFQMFAVIINCRETTHGVDLGTRSFPSSHAGIIFVALVLSSSEIVIWNLSMPETRIYSIFQILLNLIWAIIYDLNKSNLLFSDEENHSDQLKIWALGVYCALRLIDIVVFQLKNHLGLGMLFTKLFNFLPYHGNDESWK</sequence>
<evidence type="ECO:0000256" key="10">
    <source>
        <dbReference type="ARBA" id="ARBA00023136"/>
    </source>
</evidence>
<keyword evidence="3" id="KW-0813">Transport</keyword>
<comment type="similarity">
    <text evidence="2">Belongs to the TMEM38 family.</text>
</comment>
<dbReference type="KEGG" id="tva:5463768"/>
<keyword evidence="6" id="KW-0631">Potassium channel</keyword>
<dbReference type="GO" id="GO:0042802">
    <property type="term" value="F:identical protein binding"/>
    <property type="evidence" value="ECO:0007669"/>
    <property type="project" value="InterPro"/>
</dbReference>
<reference evidence="13" key="2">
    <citation type="journal article" date="2007" name="Science">
        <title>Draft genome sequence of the sexually transmitted pathogen Trichomonas vaginalis.</title>
        <authorList>
            <person name="Carlton J.M."/>
            <person name="Hirt R.P."/>
            <person name="Silva J.C."/>
            <person name="Delcher A.L."/>
            <person name="Schatz M."/>
            <person name="Zhao Q."/>
            <person name="Wortman J.R."/>
            <person name="Bidwell S.L."/>
            <person name="Alsmark U.C.M."/>
            <person name="Besteiro S."/>
            <person name="Sicheritz-Ponten T."/>
            <person name="Noel C.J."/>
            <person name="Dacks J.B."/>
            <person name="Foster P.G."/>
            <person name="Simillion C."/>
            <person name="Van de Peer Y."/>
            <person name="Miranda-Saavedra D."/>
            <person name="Barton G.J."/>
            <person name="Westrop G.D."/>
            <person name="Mueller S."/>
            <person name="Dessi D."/>
            <person name="Fiori P.L."/>
            <person name="Ren Q."/>
            <person name="Paulsen I."/>
            <person name="Zhang H."/>
            <person name="Bastida-Corcuera F.D."/>
            <person name="Simoes-Barbosa A."/>
            <person name="Brown M.T."/>
            <person name="Hayes R.D."/>
            <person name="Mukherjee M."/>
            <person name="Okumura C.Y."/>
            <person name="Schneider R."/>
            <person name="Smith A.J."/>
            <person name="Vanacova S."/>
            <person name="Villalvazo M."/>
            <person name="Haas B.J."/>
            <person name="Pertea M."/>
            <person name="Feldblyum T.V."/>
            <person name="Utterback T.R."/>
            <person name="Shu C.L."/>
            <person name="Osoegawa K."/>
            <person name="de Jong P.J."/>
            <person name="Hrdy I."/>
            <person name="Horvathova L."/>
            <person name="Zubacova Z."/>
            <person name="Dolezal P."/>
            <person name="Malik S.B."/>
            <person name="Logsdon J.M. Jr."/>
            <person name="Henze K."/>
            <person name="Gupta A."/>
            <person name="Wang C.C."/>
            <person name="Dunne R.L."/>
            <person name="Upcroft J.A."/>
            <person name="Upcroft P."/>
            <person name="White O."/>
            <person name="Salzberg S.L."/>
            <person name="Tang P."/>
            <person name="Chiu C.-H."/>
            <person name="Lee Y.-S."/>
            <person name="Embley T.M."/>
            <person name="Coombs G.H."/>
            <person name="Mottram J.C."/>
            <person name="Tachezy J."/>
            <person name="Fraser-Liggett C.M."/>
            <person name="Johnson P.J."/>
        </authorList>
    </citation>
    <scope>NUCLEOTIDE SEQUENCE [LARGE SCALE GENOMIC DNA]</scope>
    <source>
        <strain evidence="13">G3</strain>
    </source>
</reference>
<evidence type="ECO:0000313" key="13">
    <source>
        <dbReference type="EMBL" id="EAY18252.1"/>
    </source>
</evidence>
<dbReference type="GO" id="GO:0005267">
    <property type="term" value="F:potassium channel activity"/>
    <property type="evidence" value="ECO:0007669"/>
    <property type="project" value="UniProtKB-KW"/>
</dbReference>
<keyword evidence="10 12" id="KW-0472">Membrane</keyword>
<dbReference type="AlphaFoldDB" id="A2DMN1"/>
<dbReference type="Proteomes" id="UP000001542">
    <property type="component" value="Unassembled WGS sequence"/>
</dbReference>
<dbReference type="EMBL" id="DS113220">
    <property type="protein sequence ID" value="EAY18252.1"/>
    <property type="molecule type" value="Genomic_DNA"/>
</dbReference>
<keyword evidence="4" id="KW-0633">Potassium transport</keyword>
<keyword evidence="9" id="KW-0406">Ion transport</keyword>
<reference evidence="13" key="1">
    <citation type="submission" date="2006-10" db="EMBL/GenBank/DDBJ databases">
        <authorList>
            <person name="Amadeo P."/>
            <person name="Zhao Q."/>
            <person name="Wortman J."/>
            <person name="Fraser-Liggett C."/>
            <person name="Carlton J."/>
        </authorList>
    </citation>
    <scope>NUCLEOTIDE SEQUENCE</scope>
    <source>
        <strain evidence="13">G3</strain>
    </source>
</reference>
<feature type="transmembrane region" description="Helical" evidence="12">
    <location>
        <begin position="87"/>
        <end position="105"/>
    </location>
</feature>
<organism evidence="13 14">
    <name type="scientific">Trichomonas vaginalis (strain ATCC PRA-98 / G3)</name>
    <dbReference type="NCBI Taxonomy" id="412133"/>
    <lineage>
        <taxon>Eukaryota</taxon>
        <taxon>Metamonada</taxon>
        <taxon>Parabasalia</taxon>
        <taxon>Trichomonadida</taxon>
        <taxon>Trichomonadidae</taxon>
        <taxon>Trichomonas</taxon>
    </lineage>
</organism>
<dbReference type="VEuPathDB" id="TrichDB:TVAGG3_0059900"/>
<evidence type="ECO:0000256" key="3">
    <source>
        <dbReference type="ARBA" id="ARBA00022448"/>
    </source>
</evidence>
<dbReference type="InParanoid" id="A2DMN1"/>
<keyword evidence="14" id="KW-1185">Reference proteome</keyword>
<name>A2DMN1_TRIV3</name>
<feature type="transmembrane region" description="Helical" evidence="12">
    <location>
        <begin position="177"/>
        <end position="197"/>
    </location>
</feature>
<dbReference type="GO" id="GO:0016020">
    <property type="term" value="C:membrane"/>
    <property type="evidence" value="ECO:0007669"/>
    <property type="project" value="InterPro"/>
</dbReference>
<evidence type="ECO:0000256" key="2">
    <source>
        <dbReference type="ARBA" id="ARBA00005766"/>
    </source>
</evidence>
<evidence type="ECO:0000256" key="6">
    <source>
        <dbReference type="ARBA" id="ARBA00022826"/>
    </source>
</evidence>
<feature type="transmembrane region" description="Helical" evidence="12">
    <location>
        <begin position="204"/>
        <end position="221"/>
    </location>
</feature>
<dbReference type="GO" id="GO:0012505">
    <property type="term" value="C:endomembrane system"/>
    <property type="evidence" value="ECO:0007669"/>
    <property type="project" value="UniProtKB-SubCell"/>
</dbReference>
<proteinExistence type="inferred from homology"/>
<evidence type="ECO:0000256" key="7">
    <source>
        <dbReference type="ARBA" id="ARBA00022958"/>
    </source>
</evidence>
<feature type="transmembrane region" description="Helical" evidence="12">
    <location>
        <begin position="111"/>
        <end position="129"/>
    </location>
</feature>
<evidence type="ECO:0000256" key="5">
    <source>
        <dbReference type="ARBA" id="ARBA00022692"/>
    </source>
</evidence>
<dbReference type="VEuPathDB" id="TrichDB:TVAG_253640"/>
<evidence type="ECO:0000256" key="4">
    <source>
        <dbReference type="ARBA" id="ARBA00022538"/>
    </source>
</evidence>
<evidence type="ECO:0000256" key="9">
    <source>
        <dbReference type="ARBA" id="ARBA00023065"/>
    </source>
</evidence>
<dbReference type="Pfam" id="PF05197">
    <property type="entry name" value="TRIC"/>
    <property type="match status" value="1"/>
</dbReference>
<dbReference type="RefSeq" id="XP_001579238.1">
    <property type="nucleotide sequence ID" value="XM_001579188.1"/>
</dbReference>
<evidence type="ECO:0000313" key="14">
    <source>
        <dbReference type="Proteomes" id="UP000001542"/>
    </source>
</evidence>
<dbReference type="InterPro" id="IPR007866">
    <property type="entry name" value="TRIC_channel"/>
</dbReference>
<accession>A2DMN1</accession>
<feature type="transmembrane region" description="Helical" evidence="12">
    <location>
        <begin position="241"/>
        <end position="260"/>
    </location>
</feature>
<keyword evidence="7" id="KW-0630">Potassium</keyword>
<evidence type="ECO:0000256" key="11">
    <source>
        <dbReference type="ARBA" id="ARBA00023303"/>
    </source>
</evidence>
<comment type="subcellular location">
    <subcellularLocation>
        <location evidence="1">Endomembrane system</location>
        <topology evidence="1">Multi-pass membrane protein</topology>
    </subcellularLocation>
</comment>
<keyword evidence="11" id="KW-0407">Ion channel</keyword>
<evidence type="ECO:0000256" key="1">
    <source>
        <dbReference type="ARBA" id="ARBA00004127"/>
    </source>
</evidence>
<gene>
    <name evidence="13" type="ORF">TVAG_253640</name>
</gene>
<protein>
    <submittedName>
        <fullName evidence="13">Uncharacterized protein</fullName>
    </submittedName>
</protein>
<feature type="transmembrane region" description="Helical" evidence="12">
    <location>
        <begin position="136"/>
        <end position="157"/>
    </location>
</feature>
<keyword evidence="8 12" id="KW-1133">Transmembrane helix</keyword>
<feature type="transmembrane region" description="Helical" evidence="12">
    <location>
        <begin position="53"/>
        <end position="75"/>
    </location>
</feature>
<evidence type="ECO:0000256" key="12">
    <source>
        <dbReference type="SAM" id="Phobius"/>
    </source>
</evidence>